<dbReference type="InterPro" id="IPR014227">
    <property type="entry name" value="YtvI-like"/>
</dbReference>
<keyword evidence="8" id="KW-1185">Reference proteome</keyword>
<gene>
    <name evidence="7" type="ORF">SAMN05661086_00442</name>
</gene>
<dbReference type="EMBL" id="FOYZ01000002">
    <property type="protein sequence ID" value="SFR62062.1"/>
    <property type="molecule type" value="Genomic_DNA"/>
</dbReference>
<proteinExistence type="inferred from homology"/>
<feature type="transmembrane region" description="Helical" evidence="6">
    <location>
        <begin position="240"/>
        <end position="267"/>
    </location>
</feature>
<reference evidence="7 8" key="1">
    <citation type="submission" date="2016-10" db="EMBL/GenBank/DDBJ databases">
        <authorList>
            <person name="de Groot N.N."/>
        </authorList>
    </citation>
    <scope>NUCLEOTIDE SEQUENCE [LARGE SCALE GENOMIC DNA]</scope>
    <source>
        <strain evidence="7 8">743A</strain>
    </source>
</reference>
<dbReference type="Pfam" id="PF01594">
    <property type="entry name" value="AI-2E_transport"/>
    <property type="match status" value="1"/>
</dbReference>
<sequence length="349" mass="39505">MIEKITPKMKLLVFIVAISVFVIFSMFYILPYVWPFVLAYCIAKLLSPIVFFLHERFRIPMGLGSLITVFLFLIIIGILMYFFITTLLSQCCQLLKNLPVYRHYFTSALSHFSCICDDLFHFADGCTQNFLDCSLDGVMDSAKKQWLPSLTLRTVTIIISFMKFFTLLFIILVSAILIALDMTELKEKCMKSCFYPDIHNLAVTLSESGLKYLKMQGIITLIISAICTLGIYLSKSSYPLLFGVIIGILDALPLIGSGTILVPWAIFKVISQNYFSAAILMTTYLCCQITRQFLEPRLIGNSLGFLPIYTLMSIYIGLKLYGLTGVILGPLSLLLIQTLYRAYKNKLNI</sequence>
<feature type="transmembrane region" description="Helical" evidence="6">
    <location>
        <begin position="217"/>
        <end position="234"/>
    </location>
</feature>
<keyword evidence="3 6" id="KW-0812">Transmembrane</keyword>
<feature type="transmembrane region" description="Helical" evidence="6">
    <location>
        <begin position="274"/>
        <end position="294"/>
    </location>
</feature>
<dbReference type="PANTHER" id="PTHR21716:SF68">
    <property type="entry name" value="TRANSPORT PROTEIN YTVI-RELATED"/>
    <property type="match status" value="1"/>
</dbReference>
<dbReference type="AlphaFoldDB" id="A0A1I6I5S1"/>
<comment type="similarity">
    <text evidence="2">Belongs to the autoinducer-2 exporter (AI-2E) (TC 2.A.86) family.</text>
</comment>
<dbReference type="NCBIfam" id="TIGR02872">
    <property type="entry name" value="spore_ytvI"/>
    <property type="match status" value="1"/>
</dbReference>
<name>A0A1I6I5S1_9FIRM</name>
<dbReference type="GO" id="GO:0055085">
    <property type="term" value="P:transmembrane transport"/>
    <property type="evidence" value="ECO:0007669"/>
    <property type="project" value="TreeGrafter"/>
</dbReference>
<feature type="transmembrane region" description="Helical" evidence="6">
    <location>
        <begin position="36"/>
        <end position="54"/>
    </location>
</feature>
<evidence type="ECO:0000256" key="1">
    <source>
        <dbReference type="ARBA" id="ARBA00004141"/>
    </source>
</evidence>
<evidence type="ECO:0000256" key="3">
    <source>
        <dbReference type="ARBA" id="ARBA00022692"/>
    </source>
</evidence>
<dbReference type="GO" id="GO:0016020">
    <property type="term" value="C:membrane"/>
    <property type="evidence" value="ECO:0007669"/>
    <property type="project" value="UniProtKB-SubCell"/>
</dbReference>
<organism evidence="7 8">
    <name type="scientific">Anaeromicropila populeti</name>
    <dbReference type="NCBI Taxonomy" id="37658"/>
    <lineage>
        <taxon>Bacteria</taxon>
        <taxon>Bacillati</taxon>
        <taxon>Bacillota</taxon>
        <taxon>Clostridia</taxon>
        <taxon>Lachnospirales</taxon>
        <taxon>Lachnospiraceae</taxon>
        <taxon>Anaeromicropila</taxon>
    </lineage>
</organism>
<dbReference type="Proteomes" id="UP000199659">
    <property type="component" value="Unassembled WGS sequence"/>
</dbReference>
<evidence type="ECO:0000256" key="6">
    <source>
        <dbReference type="SAM" id="Phobius"/>
    </source>
</evidence>
<dbReference type="OrthoDB" id="9774361at2"/>
<evidence type="ECO:0000313" key="8">
    <source>
        <dbReference type="Proteomes" id="UP000199659"/>
    </source>
</evidence>
<feature type="transmembrane region" description="Helical" evidence="6">
    <location>
        <begin position="314"/>
        <end position="336"/>
    </location>
</feature>
<evidence type="ECO:0000256" key="2">
    <source>
        <dbReference type="ARBA" id="ARBA00009773"/>
    </source>
</evidence>
<keyword evidence="4 6" id="KW-1133">Transmembrane helix</keyword>
<dbReference type="PANTHER" id="PTHR21716">
    <property type="entry name" value="TRANSMEMBRANE PROTEIN"/>
    <property type="match status" value="1"/>
</dbReference>
<dbReference type="STRING" id="37658.SAMN05661086_00442"/>
<feature type="transmembrane region" description="Helical" evidence="6">
    <location>
        <begin position="66"/>
        <end position="88"/>
    </location>
</feature>
<protein>
    <submittedName>
        <fullName evidence="7">Sporulation integral membrane protein YtvI</fullName>
    </submittedName>
</protein>
<feature type="transmembrane region" description="Helical" evidence="6">
    <location>
        <begin position="12"/>
        <end position="30"/>
    </location>
</feature>
<comment type="subcellular location">
    <subcellularLocation>
        <location evidence="1">Membrane</location>
        <topology evidence="1">Multi-pass membrane protein</topology>
    </subcellularLocation>
</comment>
<evidence type="ECO:0000256" key="4">
    <source>
        <dbReference type="ARBA" id="ARBA00022989"/>
    </source>
</evidence>
<dbReference type="InterPro" id="IPR002549">
    <property type="entry name" value="AI-2E-like"/>
</dbReference>
<dbReference type="RefSeq" id="WP_092559071.1">
    <property type="nucleotide sequence ID" value="NZ_FOYZ01000002.1"/>
</dbReference>
<feature type="transmembrane region" description="Helical" evidence="6">
    <location>
        <begin position="157"/>
        <end position="180"/>
    </location>
</feature>
<evidence type="ECO:0000313" key="7">
    <source>
        <dbReference type="EMBL" id="SFR62062.1"/>
    </source>
</evidence>
<keyword evidence="5 6" id="KW-0472">Membrane</keyword>
<evidence type="ECO:0000256" key="5">
    <source>
        <dbReference type="ARBA" id="ARBA00023136"/>
    </source>
</evidence>
<accession>A0A1I6I5S1</accession>